<dbReference type="SUPFAM" id="SSF103481">
    <property type="entry name" value="Multidrug resistance efflux transporter EmrE"/>
    <property type="match status" value="2"/>
</dbReference>
<feature type="transmembrane region" description="Helical" evidence="6">
    <location>
        <begin position="29"/>
        <end position="51"/>
    </location>
</feature>
<proteinExistence type="inferred from homology"/>
<comment type="caution">
    <text evidence="8">The sequence shown here is derived from an EMBL/GenBank/DDBJ whole genome shotgun (WGS) entry which is preliminary data.</text>
</comment>
<evidence type="ECO:0000256" key="3">
    <source>
        <dbReference type="ARBA" id="ARBA00022692"/>
    </source>
</evidence>
<feature type="transmembrane region" description="Helical" evidence="6">
    <location>
        <begin position="214"/>
        <end position="234"/>
    </location>
</feature>
<dbReference type="InterPro" id="IPR050638">
    <property type="entry name" value="AA-Vitamin_Transporters"/>
</dbReference>
<evidence type="ECO:0000256" key="1">
    <source>
        <dbReference type="ARBA" id="ARBA00004141"/>
    </source>
</evidence>
<dbReference type="NCBIfam" id="NF008676">
    <property type="entry name" value="PRK11689.1"/>
    <property type="match status" value="1"/>
</dbReference>
<dbReference type="EMBL" id="BBRZ01000110">
    <property type="protein sequence ID" value="GAM58878.1"/>
    <property type="molecule type" value="Genomic_DNA"/>
</dbReference>
<feature type="transmembrane region" description="Helical" evidence="6">
    <location>
        <begin position="271"/>
        <end position="289"/>
    </location>
</feature>
<dbReference type="InterPro" id="IPR000620">
    <property type="entry name" value="EamA_dom"/>
</dbReference>
<dbReference type="GO" id="GO:0016020">
    <property type="term" value="C:membrane"/>
    <property type="evidence" value="ECO:0007669"/>
    <property type="project" value="UniProtKB-SubCell"/>
</dbReference>
<feature type="transmembrane region" description="Helical" evidence="6">
    <location>
        <begin position="241"/>
        <end position="265"/>
    </location>
</feature>
<feature type="transmembrane region" description="Helical" evidence="6">
    <location>
        <begin position="7"/>
        <end position="23"/>
    </location>
</feature>
<dbReference type="Pfam" id="PF00892">
    <property type="entry name" value="EamA"/>
    <property type="match status" value="1"/>
</dbReference>
<feature type="transmembrane region" description="Helical" evidence="6">
    <location>
        <begin position="91"/>
        <end position="112"/>
    </location>
</feature>
<keyword evidence="5 6" id="KW-0472">Membrane</keyword>
<comment type="subcellular location">
    <subcellularLocation>
        <location evidence="1">Membrane</location>
        <topology evidence="1">Multi-pass membrane protein</topology>
    </subcellularLocation>
</comment>
<evidence type="ECO:0000256" key="4">
    <source>
        <dbReference type="ARBA" id="ARBA00022989"/>
    </source>
</evidence>
<dbReference type="AlphaFoldDB" id="A0A0B8P6N1"/>
<evidence type="ECO:0000256" key="5">
    <source>
        <dbReference type="ARBA" id="ARBA00023136"/>
    </source>
</evidence>
<feature type="domain" description="EamA" evidence="7">
    <location>
        <begin position="158"/>
        <end position="284"/>
    </location>
</feature>
<feature type="transmembrane region" description="Helical" evidence="6">
    <location>
        <begin position="156"/>
        <end position="175"/>
    </location>
</feature>
<dbReference type="PANTHER" id="PTHR32322">
    <property type="entry name" value="INNER MEMBRANE TRANSPORTER"/>
    <property type="match status" value="1"/>
</dbReference>
<keyword evidence="3 6" id="KW-0812">Transmembrane</keyword>
<protein>
    <submittedName>
        <fullName evidence="8">Permease of the drug</fullName>
    </submittedName>
</protein>
<evidence type="ECO:0000256" key="6">
    <source>
        <dbReference type="SAM" id="Phobius"/>
    </source>
</evidence>
<accession>A0A0B8P6N1</accession>
<evidence type="ECO:0000313" key="8">
    <source>
        <dbReference type="EMBL" id="GAM58878.1"/>
    </source>
</evidence>
<keyword evidence="4 6" id="KW-1133">Transmembrane helix</keyword>
<feature type="transmembrane region" description="Helical" evidence="6">
    <location>
        <begin position="119"/>
        <end position="136"/>
    </location>
</feature>
<reference evidence="8 9" key="2">
    <citation type="submission" date="2015-01" db="EMBL/GenBank/DDBJ databases">
        <authorList>
            <consortium name="NBRP consortium"/>
            <person name="Sawabe T."/>
            <person name="Meirelles P."/>
            <person name="Feng G."/>
            <person name="Sayaka M."/>
            <person name="Hattori M."/>
            <person name="Ohkuma M."/>
        </authorList>
    </citation>
    <scope>NUCLEOTIDE SEQUENCE [LARGE SCALE GENOMIC DNA]</scope>
    <source>
        <strain evidence="9">JCM 19231</strain>
    </source>
</reference>
<comment type="similarity">
    <text evidence="2">Belongs to the EamA transporter family.</text>
</comment>
<gene>
    <name evidence="8" type="ORF">JCM19231_788</name>
</gene>
<dbReference type="InterPro" id="IPR037185">
    <property type="entry name" value="EmrE-like"/>
</dbReference>
<feature type="transmembrane region" description="Helical" evidence="6">
    <location>
        <begin position="63"/>
        <end position="85"/>
    </location>
</feature>
<evidence type="ECO:0000313" key="9">
    <source>
        <dbReference type="Proteomes" id="UP000031671"/>
    </source>
</evidence>
<sequence>MKAHKYTVWVLAILLWSCVIGVARQVAELLGPICGAASIYTVATLFLYFTVGIPKLKDLSWRYVIVAGGLFVAYEIFLSLALGMANDRQQALEMAVVNYLWPALTVLMAVMLSHKKTNFWVYPSALLSFIGVAWAITGDESLSLAQISSNVMSNPVTYSMAFAGAFLWAIYCNVVKRLANGTNAITLFFLMTALVLWFQYGLSSEPALNINLESSITVIIAGILMAGGYGLWNLGIMHGNMVLLATLSYFTPIFSTLISSVILGIALSHGFWQGVIMVVIGSLICWRATKNS</sequence>
<evidence type="ECO:0000259" key="7">
    <source>
        <dbReference type="Pfam" id="PF00892"/>
    </source>
</evidence>
<evidence type="ECO:0000256" key="2">
    <source>
        <dbReference type="ARBA" id="ARBA00007362"/>
    </source>
</evidence>
<reference evidence="8 9" key="1">
    <citation type="submission" date="2015-01" db="EMBL/GenBank/DDBJ databases">
        <title>Vibrio sp. C1 JCM 19231 whole genome shotgun sequence.</title>
        <authorList>
            <person name="Sawabe T."/>
            <person name="Meirelles P."/>
            <person name="Feng G."/>
            <person name="Sayaka M."/>
            <person name="Hattori M."/>
            <person name="Ohkuma M."/>
        </authorList>
    </citation>
    <scope>NUCLEOTIDE SEQUENCE [LARGE SCALE GENOMIC DNA]</scope>
    <source>
        <strain evidence="9">JCM 19231</strain>
    </source>
</reference>
<feature type="transmembrane region" description="Helical" evidence="6">
    <location>
        <begin position="182"/>
        <end position="202"/>
    </location>
</feature>
<dbReference type="Proteomes" id="UP000031671">
    <property type="component" value="Unassembled WGS sequence"/>
</dbReference>
<keyword evidence="9" id="KW-1185">Reference proteome</keyword>
<dbReference type="PANTHER" id="PTHR32322:SF2">
    <property type="entry name" value="EAMA DOMAIN-CONTAINING PROTEIN"/>
    <property type="match status" value="1"/>
</dbReference>
<name>A0A0B8P6N1_9VIBR</name>
<organism evidence="8 9">
    <name type="scientific">Vibrio ishigakensis</name>
    <dbReference type="NCBI Taxonomy" id="1481914"/>
    <lineage>
        <taxon>Bacteria</taxon>
        <taxon>Pseudomonadati</taxon>
        <taxon>Pseudomonadota</taxon>
        <taxon>Gammaproteobacteria</taxon>
        <taxon>Vibrionales</taxon>
        <taxon>Vibrionaceae</taxon>
        <taxon>Vibrio</taxon>
    </lineage>
</organism>